<feature type="compositionally biased region" description="Gly residues" evidence="4">
    <location>
        <begin position="243"/>
        <end position="253"/>
    </location>
</feature>
<keyword evidence="8" id="KW-1185">Reference proteome</keyword>
<feature type="compositionally biased region" description="Low complexity" evidence="4">
    <location>
        <begin position="1513"/>
        <end position="1523"/>
    </location>
</feature>
<name>A0A835SDJ3_CHLIN</name>
<dbReference type="InterPro" id="IPR040911">
    <property type="entry name" value="Exostosin_GT47"/>
</dbReference>
<dbReference type="PANTHER" id="PTHR11062">
    <property type="entry name" value="EXOSTOSIN HEPARAN SULFATE GLYCOSYLTRANSFERASE -RELATED"/>
    <property type="match status" value="1"/>
</dbReference>
<accession>A0A835SDJ3</accession>
<feature type="domain" description="EGF-like" evidence="5 6">
    <location>
        <begin position="33"/>
        <end position="44"/>
    </location>
</feature>
<evidence type="ECO:0000313" key="8">
    <source>
        <dbReference type="Proteomes" id="UP000650467"/>
    </source>
</evidence>
<dbReference type="InterPro" id="IPR000742">
    <property type="entry name" value="EGF"/>
</dbReference>
<comment type="caution">
    <text evidence="7">The sequence shown here is derived from an EMBL/GenBank/DDBJ whole genome shotgun (WGS) entry which is preliminary data.</text>
</comment>
<evidence type="ECO:0000256" key="4">
    <source>
        <dbReference type="SAM" id="MobiDB-lite"/>
    </source>
</evidence>
<feature type="compositionally biased region" description="Low complexity" evidence="4">
    <location>
        <begin position="889"/>
        <end position="898"/>
    </location>
</feature>
<dbReference type="Gene3D" id="2.10.25.10">
    <property type="entry name" value="Laminin"/>
    <property type="match status" value="1"/>
</dbReference>
<dbReference type="EMBL" id="JAEHOC010000095">
    <property type="protein sequence ID" value="KAG2422747.1"/>
    <property type="molecule type" value="Genomic_DNA"/>
</dbReference>
<evidence type="ECO:0000259" key="5">
    <source>
        <dbReference type="PROSITE" id="PS00022"/>
    </source>
</evidence>
<dbReference type="OrthoDB" id="1924787at2759"/>
<dbReference type="InterPro" id="IPR004263">
    <property type="entry name" value="Exostosin"/>
</dbReference>
<feature type="region of interest" description="Disordered" evidence="4">
    <location>
        <begin position="224"/>
        <end position="266"/>
    </location>
</feature>
<gene>
    <name evidence="7" type="ORF">HXX76_015833</name>
</gene>
<dbReference type="PROSITE" id="PS01186">
    <property type="entry name" value="EGF_2"/>
    <property type="match status" value="1"/>
</dbReference>
<organism evidence="7 8">
    <name type="scientific">Chlamydomonas incerta</name>
    <dbReference type="NCBI Taxonomy" id="51695"/>
    <lineage>
        <taxon>Eukaryota</taxon>
        <taxon>Viridiplantae</taxon>
        <taxon>Chlorophyta</taxon>
        <taxon>core chlorophytes</taxon>
        <taxon>Chlorophyceae</taxon>
        <taxon>CS clade</taxon>
        <taxon>Chlamydomonadales</taxon>
        <taxon>Chlamydomonadaceae</taxon>
        <taxon>Chlamydomonas</taxon>
    </lineage>
</organism>
<feature type="region of interest" description="Disordered" evidence="4">
    <location>
        <begin position="1497"/>
        <end position="1523"/>
    </location>
</feature>
<sequence>MRYFVQPAAREAEEPMSCLSACSGRGTCVLGGCVCERGYWGSDCSLSWGPDGRPALLAGGPGPAPTPRAVPPRIYIYDLPHKWTSWFHPKKLDRATHWALWERLLSSGVVTADGERADWYFLPLKLRSTGDGPKLLQALGYVRKHWPWFDRLEGHRHFVLHTGDSGRGEVQSAVRAATVNMTWLHHFGLTHDFPYSGWKAGHRPGKDVVVPILFGERQSGAFLPLSPLHPRSPPGQLLQRGLAGDGSSSGAGGSSSSSSSSSGSSAGARGGELLFVGRICGDGSAPVPGKAWPHCATQRSKGYSQGARQWVHYHHHNRTGYKVATSSKTYPLDFMSYRWCLAPSGGGHGHRQTLAAAMGCLPVVVSDRVLQPFEPEMDWAAFSVRVAHEDVPGMHEVLGAVDAAAYSELQAAVRCAAEHLLYSSISGAVAGESGRWDAFETILEVLRMQQTYPGLEPAQYAEADPRFRTFINCGAGSMREYGAAVRQAAAAERGGAAALVEKVYGKEGLAEFSWDVVYNTGLDLLLRAAEAEVVGEDKGKEEEERLCSASKWDPVSKRCGFRKDAGGGAAGGGLAQQIAGVASWGVAAAARGAAVGAGPWAAVQVGPSRVLLLGLEPVLTPGTAASAAPLRCIDLDLSAAGLLQHLPFSRSNTSITRAGLADLSTAAAEAVLDGLPRKRGAAEAVVTGPENVDPQACARAAGKHLAATSERSGAPVAGRPTSLGTGDAGGSAAHSAAAASLRLLSVICCTSSAGGVQLQLLELYLAADGGSSVSPAPAAAPLVQQLAAGALPAADSGAQRPELLRVSVSLHDPAELQQQHRQPLQVGCGSSSPDSSGLAAPQAAAASGGLLLRALLPPGSGRLTACCPVSAAAPGSLSSSSGGSGGGLASSNGGSSSPCSTQAPGATPVLVGCSSGRVQLVLPMVWRTVADAHAAAACGAEHASSSVSLPGAVEALTPLPAMATASRHSAAAVPATGADYYGGRHSAAAPDAAPAAAAAVPIAAPAAAPAAGAGAVFVGAMVQPRQGHVGQGGEAPAGAGGRTLELLRVQVAHQGSHRRPSGDGVSWVLQRLWAVTDALLLLTVPQPSAFCAALVPWCPAAVSMPAATHSSGIGEEARQQVGCVQPPTRQQAVLATVGAVVVLGGSSRRQTKPQAQSGGQPSDWPQQDEEMSEARPDSGEGEYEDAVAAFGSGGGQASLSPPGVNSRAEAAPEFEAFGPVALPMGPAIFLPSMVGPLPPHVLLLLDPPGAGPDGGGGLSRTAGDDIGAQHAWALPVTAACSSGALSGVWRVAAGDCTWQQLRRSGVSGSKAAAMAQDTPYQQARQQEGAPGADRCVGEQQEHARGLEKVLAHMARRWDTGVWRAREWHAALQRMMALTRQAEQHLSSDLAAAASTAASAAACFGGAVVGAGGWRGASTAAALAQPPPASRCPPFEALHTGPATVGTHCGSDQQPQARRETDVHVDVHVQSATQWVEQGNWHAKIVAGIQCRYPHGDPPAAVAAPADPQPLQPPAGSSGGSSSSLGLQLQDLLLVLFRDGDADDGAGTGAAAAAAAGAAGVGAGAGGRALVVVPGVQTSWSASCAAAVSPASPCHSKQQMAQPAVASAAAGGSEVVIEAIAPLAACLGAIAPGQAAGGTPLTSTVMIGDDQRCAAPAALAAGAVARPVLHALGAARAPTS</sequence>
<feature type="compositionally biased region" description="Polar residues" evidence="4">
    <location>
        <begin position="818"/>
        <end position="834"/>
    </location>
</feature>
<feature type="region of interest" description="Disordered" evidence="4">
    <location>
        <begin position="818"/>
        <end position="840"/>
    </location>
</feature>
<dbReference type="Proteomes" id="UP000650467">
    <property type="component" value="Unassembled WGS sequence"/>
</dbReference>
<dbReference type="Pfam" id="PF03016">
    <property type="entry name" value="Exostosin_GT47"/>
    <property type="match status" value="2"/>
</dbReference>
<evidence type="ECO:0000256" key="3">
    <source>
        <dbReference type="ARBA" id="ARBA00023034"/>
    </source>
</evidence>
<dbReference type="PANTHER" id="PTHR11062:SF376">
    <property type="entry name" value="EXOSTOSIN FAMILY PROTEIN"/>
    <property type="match status" value="1"/>
</dbReference>
<protein>
    <recommendedName>
        <fullName evidence="5 6">EGF-like domain-containing protein</fullName>
    </recommendedName>
</protein>
<feature type="compositionally biased region" description="Low complexity" evidence="4">
    <location>
        <begin position="254"/>
        <end position="266"/>
    </location>
</feature>
<comment type="similarity">
    <text evidence="2">Belongs to the glycosyltransferase 47 family.</text>
</comment>
<comment type="subcellular location">
    <subcellularLocation>
        <location evidence="1">Golgi apparatus membrane</location>
        <topology evidence="1">Single-pass type II membrane protein</topology>
    </subcellularLocation>
</comment>
<feature type="region of interest" description="Disordered" evidence="4">
    <location>
        <begin position="1145"/>
        <end position="1181"/>
    </location>
</feature>
<evidence type="ECO:0000313" key="7">
    <source>
        <dbReference type="EMBL" id="KAG2422747.1"/>
    </source>
</evidence>
<proteinExistence type="inferred from homology"/>
<feature type="region of interest" description="Disordered" evidence="4">
    <location>
        <begin position="703"/>
        <end position="731"/>
    </location>
</feature>
<evidence type="ECO:0000256" key="2">
    <source>
        <dbReference type="ARBA" id="ARBA00010271"/>
    </source>
</evidence>
<dbReference type="PROSITE" id="PS00022">
    <property type="entry name" value="EGF_1"/>
    <property type="match status" value="1"/>
</dbReference>
<evidence type="ECO:0000259" key="6">
    <source>
        <dbReference type="PROSITE" id="PS01186"/>
    </source>
</evidence>
<evidence type="ECO:0000256" key="1">
    <source>
        <dbReference type="ARBA" id="ARBA00004323"/>
    </source>
</evidence>
<reference evidence="7" key="1">
    <citation type="journal article" date="2020" name="bioRxiv">
        <title>Comparative genomics of Chlamydomonas.</title>
        <authorList>
            <person name="Craig R.J."/>
            <person name="Hasan A.R."/>
            <person name="Ness R.W."/>
            <person name="Keightley P.D."/>
        </authorList>
    </citation>
    <scope>NUCLEOTIDE SEQUENCE</scope>
    <source>
        <strain evidence="7">SAG 7.73</strain>
    </source>
</reference>
<dbReference type="GO" id="GO:0000139">
    <property type="term" value="C:Golgi membrane"/>
    <property type="evidence" value="ECO:0007669"/>
    <property type="project" value="UniProtKB-SubCell"/>
</dbReference>
<feature type="compositionally biased region" description="Polar residues" evidence="4">
    <location>
        <begin position="1152"/>
        <end position="1165"/>
    </location>
</feature>
<dbReference type="GO" id="GO:0016757">
    <property type="term" value="F:glycosyltransferase activity"/>
    <property type="evidence" value="ECO:0007669"/>
    <property type="project" value="InterPro"/>
</dbReference>
<keyword evidence="3" id="KW-0333">Golgi apparatus</keyword>
<feature type="region of interest" description="Disordered" evidence="4">
    <location>
        <begin position="875"/>
        <end position="901"/>
    </location>
</feature>